<dbReference type="Proteomes" id="UP000823868">
    <property type="component" value="Unassembled WGS sequence"/>
</dbReference>
<accession>A0A9D2BZY4</accession>
<feature type="transmembrane region" description="Helical" evidence="7">
    <location>
        <begin position="157"/>
        <end position="182"/>
    </location>
</feature>
<evidence type="ECO:0000256" key="7">
    <source>
        <dbReference type="RuleBase" id="RU363032"/>
    </source>
</evidence>
<keyword evidence="6 7" id="KW-0472">Membrane</keyword>
<feature type="transmembrane region" description="Helical" evidence="7">
    <location>
        <begin position="79"/>
        <end position="101"/>
    </location>
</feature>
<keyword evidence="4 7" id="KW-0812">Transmembrane</keyword>
<dbReference type="InterPro" id="IPR000515">
    <property type="entry name" value="MetI-like"/>
</dbReference>
<dbReference type="AlphaFoldDB" id="A0A9D2BZY4"/>
<evidence type="ECO:0000256" key="3">
    <source>
        <dbReference type="ARBA" id="ARBA00022475"/>
    </source>
</evidence>
<comment type="similarity">
    <text evidence="7">Belongs to the binding-protein-dependent transport system permease family.</text>
</comment>
<evidence type="ECO:0000256" key="5">
    <source>
        <dbReference type="ARBA" id="ARBA00022989"/>
    </source>
</evidence>
<gene>
    <name evidence="9" type="ORF">H9841_12160</name>
</gene>
<evidence type="ECO:0000259" key="8">
    <source>
        <dbReference type="PROSITE" id="PS50928"/>
    </source>
</evidence>
<dbReference type="CDD" id="cd06261">
    <property type="entry name" value="TM_PBP2"/>
    <property type="match status" value="1"/>
</dbReference>
<dbReference type="InterPro" id="IPR051393">
    <property type="entry name" value="ABC_transporter_permease"/>
</dbReference>
<dbReference type="EMBL" id="DXDX01000218">
    <property type="protein sequence ID" value="HIY22639.1"/>
    <property type="molecule type" value="Genomic_DNA"/>
</dbReference>
<reference evidence="9" key="2">
    <citation type="submission" date="2021-04" db="EMBL/GenBank/DDBJ databases">
        <authorList>
            <person name="Gilroy R."/>
        </authorList>
    </citation>
    <scope>NUCLEOTIDE SEQUENCE</scope>
    <source>
        <strain evidence="9">ChiBcec16_6824</strain>
    </source>
</reference>
<evidence type="ECO:0000256" key="1">
    <source>
        <dbReference type="ARBA" id="ARBA00004651"/>
    </source>
</evidence>
<comment type="subcellular location">
    <subcellularLocation>
        <location evidence="1 7">Cell membrane</location>
        <topology evidence="1 7">Multi-pass membrane protein</topology>
    </subcellularLocation>
</comment>
<feature type="transmembrane region" description="Helical" evidence="7">
    <location>
        <begin position="113"/>
        <end position="133"/>
    </location>
</feature>
<dbReference type="InterPro" id="IPR035906">
    <property type="entry name" value="MetI-like_sf"/>
</dbReference>
<dbReference type="GO" id="GO:0005886">
    <property type="term" value="C:plasma membrane"/>
    <property type="evidence" value="ECO:0007669"/>
    <property type="project" value="UniProtKB-SubCell"/>
</dbReference>
<evidence type="ECO:0000256" key="4">
    <source>
        <dbReference type="ARBA" id="ARBA00022692"/>
    </source>
</evidence>
<keyword evidence="3" id="KW-1003">Cell membrane</keyword>
<feature type="transmembrane region" description="Helical" evidence="7">
    <location>
        <begin position="203"/>
        <end position="222"/>
    </location>
</feature>
<keyword evidence="2 7" id="KW-0813">Transport</keyword>
<dbReference type="PANTHER" id="PTHR30193">
    <property type="entry name" value="ABC TRANSPORTER PERMEASE PROTEIN"/>
    <property type="match status" value="1"/>
</dbReference>
<sequence>MKKSALKLSAAARREEHWGYLMIAPTILGLVILNLWPFIQTIYTSFCEHLGFGHYKFIGLGNYVEMFQSPEVWRATWNTILFCILTVPVGLFLSLLVAMMLNAHIRAKGLFRTIFFLPMVCAPAAVTMVWRWIFNSDYGILNQLLGTNINWITDSKFVMIACAIVAIWSNIGYDAVLLLAGLQNISKSYYEAAEIDGTSKINQFLQITLPMVSPTLFVVMIMRLMSSIKVYDLIYMMVEDTNPALTSVQSLMYLFYRETFVAGSRGYGAAIVVWTVVLIGIITVIQFIGQKKWVNYDV</sequence>
<dbReference type="PANTHER" id="PTHR30193:SF37">
    <property type="entry name" value="INNER MEMBRANE ABC TRANSPORTER PERMEASE PROTEIN YCJO"/>
    <property type="match status" value="1"/>
</dbReference>
<dbReference type="Pfam" id="PF00528">
    <property type="entry name" value="BPD_transp_1"/>
    <property type="match status" value="1"/>
</dbReference>
<comment type="caution">
    <text evidence="9">The sequence shown here is derived from an EMBL/GenBank/DDBJ whole genome shotgun (WGS) entry which is preliminary data.</text>
</comment>
<feature type="domain" description="ABC transmembrane type-1" evidence="8">
    <location>
        <begin position="76"/>
        <end position="286"/>
    </location>
</feature>
<dbReference type="SUPFAM" id="SSF161098">
    <property type="entry name" value="MetI-like"/>
    <property type="match status" value="1"/>
</dbReference>
<dbReference type="PROSITE" id="PS50928">
    <property type="entry name" value="ABC_TM1"/>
    <property type="match status" value="1"/>
</dbReference>
<reference evidence="9" key="1">
    <citation type="journal article" date="2021" name="PeerJ">
        <title>Extensive microbial diversity within the chicken gut microbiome revealed by metagenomics and culture.</title>
        <authorList>
            <person name="Gilroy R."/>
            <person name="Ravi A."/>
            <person name="Getino M."/>
            <person name="Pursley I."/>
            <person name="Horton D.L."/>
            <person name="Alikhan N.F."/>
            <person name="Baker D."/>
            <person name="Gharbi K."/>
            <person name="Hall N."/>
            <person name="Watson M."/>
            <person name="Adriaenssens E.M."/>
            <person name="Foster-Nyarko E."/>
            <person name="Jarju S."/>
            <person name="Secka A."/>
            <person name="Antonio M."/>
            <person name="Oren A."/>
            <person name="Chaudhuri R.R."/>
            <person name="La Ragione R."/>
            <person name="Hildebrand F."/>
            <person name="Pallen M.J."/>
        </authorList>
    </citation>
    <scope>NUCLEOTIDE SEQUENCE</scope>
    <source>
        <strain evidence="9">ChiBcec16_6824</strain>
    </source>
</reference>
<proteinExistence type="inferred from homology"/>
<keyword evidence="5 7" id="KW-1133">Transmembrane helix</keyword>
<name>A0A9D2BZY4_9FIRM</name>
<evidence type="ECO:0000313" key="9">
    <source>
        <dbReference type="EMBL" id="HIY22639.1"/>
    </source>
</evidence>
<feature type="transmembrane region" description="Helical" evidence="7">
    <location>
        <begin position="267"/>
        <end position="288"/>
    </location>
</feature>
<evidence type="ECO:0000256" key="6">
    <source>
        <dbReference type="ARBA" id="ARBA00023136"/>
    </source>
</evidence>
<evidence type="ECO:0000313" key="10">
    <source>
        <dbReference type="Proteomes" id="UP000823868"/>
    </source>
</evidence>
<dbReference type="GO" id="GO:0055085">
    <property type="term" value="P:transmembrane transport"/>
    <property type="evidence" value="ECO:0007669"/>
    <property type="project" value="InterPro"/>
</dbReference>
<organism evidence="9 10">
    <name type="scientific">Candidatus Flavonifractor merdigallinarum</name>
    <dbReference type="NCBI Taxonomy" id="2838589"/>
    <lineage>
        <taxon>Bacteria</taxon>
        <taxon>Bacillati</taxon>
        <taxon>Bacillota</taxon>
        <taxon>Clostridia</taxon>
        <taxon>Eubacteriales</taxon>
        <taxon>Oscillospiraceae</taxon>
        <taxon>Flavonifractor</taxon>
    </lineage>
</organism>
<protein>
    <submittedName>
        <fullName evidence="9">Sugar ABC transporter permease</fullName>
    </submittedName>
</protein>
<feature type="transmembrane region" description="Helical" evidence="7">
    <location>
        <begin position="20"/>
        <end position="39"/>
    </location>
</feature>
<dbReference type="Gene3D" id="1.10.3720.10">
    <property type="entry name" value="MetI-like"/>
    <property type="match status" value="1"/>
</dbReference>
<evidence type="ECO:0000256" key="2">
    <source>
        <dbReference type="ARBA" id="ARBA00022448"/>
    </source>
</evidence>